<accession>A0A919XUZ6</accession>
<evidence type="ECO:0000313" key="2">
    <source>
        <dbReference type="EMBL" id="GIO38123.1"/>
    </source>
</evidence>
<dbReference type="Proteomes" id="UP000681162">
    <property type="component" value="Unassembled WGS sequence"/>
</dbReference>
<dbReference type="EMBL" id="BORR01000010">
    <property type="protein sequence ID" value="GIO38123.1"/>
    <property type="molecule type" value="Genomic_DNA"/>
</dbReference>
<name>A0A919XUZ6_9BACL</name>
<keyword evidence="1" id="KW-1133">Transmembrane helix</keyword>
<feature type="transmembrane region" description="Helical" evidence="1">
    <location>
        <begin position="12"/>
        <end position="29"/>
    </location>
</feature>
<keyword evidence="1" id="KW-0812">Transmembrane</keyword>
<keyword evidence="1" id="KW-0472">Membrane</keyword>
<dbReference type="AlphaFoldDB" id="A0A919XUZ6"/>
<evidence type="ECO:0000256" key="1">
    <source>
        <dbReference type="SAM" id="Phobius"/>
    </source>
</evidence>
<comment type="caution">
    <text evidence="2">The sequence shown here is derived from an EMBL/GenBank/DDBJ whole genome shotgun (WGS) entry which is preliminary data.</text>
</comment>
<sequence>MYWRLPGWPLFIPWSLSIIGLVVYLYGWVLERENKLIYFFTSLLWIGIALSLRLNEEILATPSFPFTITGTVHTAFIAALILSSFLTFANYRLEHNLKNRRGNVSKQQLVHVKPTAADRWKSFKRLFISSKTEIRLNLGEEIPMKD</sequence>
<protein>
    <submittedName>
        <fullName evidence="2">Uncharacterized protein</fullName>
    </submittedName>
</protein>
<keyword evidence="3" id="KW-1185">Reference proteome</keyword>
<organism evidence="2 3">
    <name type="scientific">Paenibacillus antibioticophila</name>
    <dbReference type="NCBI Taxonomy" id="1274374"/>
    <lineage>
        <taxon>Bacteria</taxon>
        <taxon>Bacillati</taxon>
        <taxon>Bacillota</taxon>
        <taxon>Bacilli</taxon>
        <taxon>Bacillales</taxon>
        <taxon>Paenibacillaceae</taxon>
        <taxon>Paenibacillus</taxon>
    </lineage>
</organism>
<feature type="transmembrane region" description="Helical" evidence="1">
    <location>
        <begin position="66"/>
        <end position="91"/>
    </location>
</feature>
<gene>
    <name evidence="2" type="ORF">J41TS12_29840</name>
</gene>
<reference evidence="2 3" key="1">
    <citation type="submission" date="2021-03" db="EMBL/GenBank/DDBJ databases">
        <title>Antimicrobial resistance genes in bacteria isolated from Japanese honey, and their potential for conferring macrolide and lincosamide resistance in the American foulbrood pathogen Paenibacillus larvae.</title>
        <authorList>
            <person name="Okamoto M."/>
            <person name="Kumagai M."/>
            <person name="Kanamori H."/>
            <person name="Takamatsu D."/>
        </authorList>
    </citation>
    <scope>NUCLEOTIDE SEQUENCE [LARGE SCALE GENOMIC DNA]</scope>
    <source>
        <strain evidence="2 3">J41TS12</strain>
    </source>
</reference>
<evidence type="ECO:0000313" key="3">
    <source>
        <dbReference type="Proteomes" id="UP000681162"/>
    </source>
</evidence>
<proteinExistence type="predicted"/>
<feature type="transmembrane region" description="Helical" evidence="1">
    <location>
        <begin position="36"/>
        <end position="54"/>
    </location>
</feature>